<feature type="region of interest" description="Disordered" evidence="1">
    <location>
        <begin position="1"/>
        <end position="30"/>
    </location>
</feature>
<name>A0A4Q2KUZ2_9MICO</name>
<gene>
    <name evidence="2" type="ORF">ESP51_13550</name>
</gene>
<accession>A0A4Q2KUZ2</accession>
<evidence type="ECO:0000313" key="2">
    <source>
        <dbReference type="EMBL" id="RXZ68637.1"/>
    </source>
</evidence>
<organism evidence="2 3">
    <name type="scientific">Agromyces albus</name>
    <dbReference type="NCBI Taxonomy" id="205332"/>
    <lineage>
        <taxon>Bacteria</taxon>
        <taxon>Bacillati</taxon>
        <taxon>Actinomycetota</taxon>
        <taxon>Actinomycetes</taxon>
        <taxon>Micrococcales</taxon>
        <taxon>Microbacteriaceae</taxon>
        <taxon>Agromyces</taxon>
    </lineage>
</organism>
<keyword evidence="3" id="KW-1185">Reference proteome</keyword>
<comment type="caution">
    <text evidence="2">The sequence shown here is derived from an EMBL/GenBank/DDBJ whole genome shotgun (WGS) entry which is preliminary data.</text>
</comment>
<protein>
    <submittedName>
        <fullName evidence="2">DUF4380 domain-containing protein</fullName>
    </submittedName>
</protein>
<evidence type="ECO:0000313" key="3">
    <source>
        <dbReference type="Proteomes" id="UP000293865"/>
    </source>
</evidence>
<sequence length="340" mass="36843">MPMRRTGSRREGRPARSYSSHPGGMLLSEASSGDPDLPIYRVDNGTVALAFLPTVGGRLISVAAHGRELLWRNPEYLDASLQAVRRRSDWPRHDGTFASWVNIGGSKTWPAPQGWNGEGEWAGPPDPVLDSGAWSIESRESDDGLVVIMTSADDPRTGVRITKEFTVPGSGPEFAQQTTFTNISYQTVTWAVWEVAQIDTEGGGVHAEVEVDVTDTRVVDLGSYHGTFEVEHGEGTVSAGIQDVVVKRGFPSASGRIAYYEDTGVGLELSFSPIVDAIYPDQGSRAELWMQAPIPAPLAELDGLHPDAWLAELEVLSPLTTMRPGESVSFEIGWRALLAD</sequence>
<dbReference type="AlphaFoldDB" id="A0A4Q2KUZ2"/>
<dbReference type="EMBL" id="SDPN01000026">
    <property type="protein sequence ID" value="RXZ68637.1"/>
    <property type="molecule type" value="Genomic_DNA"/>
</dbReference>
<dbReference type="InterPro" id="IPR025488">
    <property type="entry name" value="DUF4380"/>
</dbReference>
<reference evidence="2 3" key="1">
    <citation type="submission" date="2019-01" db="EMBL/GenBank/DDBJ databases">
        <title>Agromyces.</title>
        <authorList>
            <person name="Li J."/>
        </authorList>
    </citation>
    <scope>NUCLEOTIDE SEQUENCE [LARGE SCALE GENOMIC DNA]</scope>
    <source>
        <strain evidence="2 3">DSM 15934</strain>
    </source>
</reference>
<dbReference type="Pfam" id="PF14315">
    <property type="entry name" value="DUF4380"/>
    <property type="match status" value="1"/>
</dbReference>
<dbReference type="Proteomes" id="UP000293865">
    <property type="component" value="Unassembled WGS sequence"/>
</dbReference>
<proteinExistence type="predicted"/>
<dbReference type="OrthoDB" id="174931at2"/>
<evidence type="ECO:0000256" key="1">
    <source>
        <dbReference type="SAM" id="MobiDB-lite"/>
    </source>
</evidence>